<evidence type="ECO:0000313" key="2">
    <source>
        <dbReference type="Proteomes" id="UP000019116"/>
    </source>
</evidence>
<dbReference type="Gramene" id="TraesCS7D02G161300.1">
    <property type="protein sequence ID" value="TraesCS7D02G161300.1.cds1"/>
    <property type="gene ID" value="TraesCS7D02G161300"/>
</dbReference>
<accession>A0A3B6TMQ0</accession>
<dbReference type="STRING" id="4565.A0A3B6TMQ0"/>
<dbReference type="Proteomes" id="UP000019116">
    <property type="component" value="Chromosome 7D"/>
</dbReference>
<dbReference type="AlphaFoldDB" id="A0A3B6TMQ0"/>
<reference evidence="1" key="2">
    <citation type="submission" date="2018-10" db="UniProtKB">
        <authorList>
            <consortium name="EnsemblPlants"/>
        </authorList>
    </citation>
    <scope>IDENTIFICATION</scope>
</reference>
<gene>
    <name evidence="1" type="primary">LOC123167032</name>
</gene>
<dbReference type="InterPro" id="IPR046960">
    <property type="entry name" value="PPR_At4g14850-like_plant"/>
</dbReference>
<dbReference type="InterPro" id="IPR011990">
    <property type="entry name" value="TPR-like_helical_dom_sf"/>
</dbReference>
<dbReference type="Gramene" id="TraesLDM7D03G04332590.1">
    <property type="protein sequence ID" value="TraesLDM7D03G04332590.1.CDS1"/>
    <property type="gene ID" value="TraesLDM7D03G04332590"/>
</dbReference>
<evidence type="ECO:0000313" key="1">
    <source>
        <dbReference type="EnsemblPlants" id="TraesCS7D02G161300.1.cds1"/>
    </source>
</evidence>
<name>A0A3B6TMQ0_WHEAT</name>
<evidence type="ECO:0008006" key="3">
    <source>
        <dbReference type="Google" id="ProtNLM"/>
    </source>
</evidence>
<dbReference type="PANTHER" id="PTHR47926">
    <property type="entry name" value="PENTATRICOPEPTIDE REPEAT-CONTAINING PROTEIN"/>
    <property type="match status" value="1"/>
</dbReference>
<dbReference type="OrthoDB" id="708777at2759"/>
<dbReference type="GeneID" id="123167032"/>
<dbReference type="Gramene" id="TraesWEE_scaffold_126022_01G000100.1">
    <property type="protein sequence ID" value="TraesWEE_scaffold_126022_01G000100.1"/>
    <property type="gene ID" value="TraesWEE_scaffold_126022_01G000100"/>
</dbReference>
<dbReference type="Gramene" id="TraesCAD_scaffold_099330_01G000100.1">
    <property type="protein sequence ID" value="TraesCAD_scaffold_099330_01G000100.1"/>
    <property type="gene ID" value="TraesCAD_scaffold_099330_01G000100"/>
</dbReference>
<dbReference type="Gramene" id="TraesNOR7D03G04375140.1">
    <property type="protein sequence ID" value="TraesNOR7D03G04375140.1.CDS1"/>
    <property type="gene ID" value="TraesNOR7D03G04375140"/>
</dbReference>
<dbReference type="GO" id="GO:0009451">
    <property type="term" value="P:RNA modification"/>
    <property type="evidence" value="ECO:0007669"/>
    <property type="project" value="InterPro"/>
</dbReference>
<dbReference type="Gene3D" id="1.25.40.10">
    <property type="entry name" value="Tetratricopeptide repeat domain"/>
    <property type="match status" value="1"/>
</dbReference>
<dbReference type="PANTHER" id="PTHR47926:SF373">
    <property type="entry name" value="TETRATRICOPEPTIDE-LIKE HELICAL DOMAIN SUPERFAMILY, DYW DOMAIN-CONTAINING PROTEIN"/>
    <property type="match status" value="1"/>
</dbReference>
<organism evidence="1">
    <name type="scientific">Triticum aestivum</name>
    <name type="common">Wheat</name>
    <dbReference type="NCBI Taxonomy" id="4565"/>
    <lineage>
        <taxon>Eukaryota</taxon>
        <taxon>Viridiplantae</taxon>
        <taxon>Streptophyta</taxon>
        <taxon>Embryophyta</taxon>
        <taxon>Tracheophyta</taxon>
        <taxon>Spermatophyta</taxon>
        <taxon>Magnoliopsida</taxon>
        <taxon>Liliopsida</taxon>
        <taxon>Poales</taxon>
        <taxon>Poaceae</taxon>
        <taxon>BOP clade</taxon>
        <taxon>Pooideae</taxon>
        <taxon>Triticodae</taxon>
        <taxon>Triticeae</taxon>
        <taxon>Triticinae</taxon>
        <taxon>Triticum</taxon>
    </lineage>
</organism>
<dbReference type="Gramene" id="TraesCS7D03G0364000.1">
    <property type="protein sequence ID" value="TraesCS7D03G0364000.1.CDS1"/>
    <property type="gene ID" value="TraesCS7D03G0364000"/>
</dbReference>
<protein>
    <recommendedName>
        <fullName evidence="3">Pentatricopeptide repeat-containing protein</fullName>
    </recommendedName>
</protein>
<dbReference type="Gramene" id="TraesJAG7D03G04309330.1">
    <property type="protein sequence ID" value="TraesJAG7D03G04309330.1.CDS1"/>
    <property type="gene ID" value="TraesJAG7D03G04309330"/>
</dbReference>
<dbReference type="Gramene" id="TraesSYM7D03G04379450.1">
    <property type="protein sequence ID" value="TraesSYM7D03G04379450.1.CDS1"/>
    <property type="gene ID" value="TraesSYM7D03G04379450"/>
</dbReference>
<sequence>MGHAVLHAQLTAQRPAEAVTAMANTYDKCRRPGDARMVFDNMPVPDRVAWNALVVQYVRTGITVAAMALVVQMQDENGQRPDSVMLFLLPVCADAQELGVCHEVHAFAVSTTEALA</sequence>
<dbReference type="PaxDb" id="4565-Traes_7DS_7D0072395.1"/>
<dbReference type="EnsemblPlants" id="TraesCS7D02G161300.1">
    <property type="protein sequence ID" value="TraesCS7D02G161300.1.cds1"/>
    <property type="gene ID" value="TraesCS7D02G161300"/>
</dbReference>
<dbReference type="RefSeq" id="XP_044440805.1">
    <property type="nucleotide sequence ID" value="XM_044584870.1"/>
</dbReference>
<dbReference type="SMR" id="A0A3B6TMQ0"/>
<reference evidence="1" key="1">
    <citation type="submission" date="2018-08" db="EMBL/GenBank/DDBJ databases">
        <authorList>
            <person name="Rossello M."/>
        </authorList>
    </citation>
    <scope>NUCLEOTIDE SEQUENCE [LARGE SCALE GENOMIC DNA]</scope>
    <source>
        <strain evidence="1">cv. Chinese Spring</strain>
    </source>
</reference>
<dbReference type="Gramene" id="TraesSTA7D03G04319910.1">
    <property type="protein sequence ID" value="TraesSTA7D03G04319910.1.CDS1"/>
    <property type="gene ID" value="TraesSTA7D03G04319910"/>
</dbReference>
<proteinExistence type="predicted"/>
<dbReference type="Gramene" id="TraesROB_scaffold_095799_01G000100.1">
    <property type="protein sequence ID" value="TraesROB_scaffold_095799_01G000100.1"/>
    <property type="gene ID" value="TraesROB_scaffold_095799_01G000100"/>
</dbReference>
<dbReference type="GO" id="GO:0003723">
    <property type="term" value="F:RNA binding"/>
    <property type="evidence" value="ECO:0007669"/>
    <property type="project" value="InterPro"/>
</dbReference>
<keyword evidence="2" id="KW-1185">Reference proteome</keyword>